<dbReference type="GO" id="GO:0000281">
    <property type="term" value="P:mitotic cytokinesis"/>
    <property type="evidence" value="ECO:0007669"/>
    <property type="project" value="TreeGrafter"/>
</dbReference>
<dbReference type="STRING" id="48701.ENSPMEP00000033880"/>
<evidence type="ECO:0008006" key="6">
    <source>
        <dbReference type="Google" id="ProtNLM"/>
    </source>
</evidence>
<dbReference type="Gene3D" id="2.30.29.30">
    <property type="entry name" value="Pleckstrin-homology domain (PH domain)/Phosphotyrosine-binding domain (PTB)"/>
    <property type="match status" value="1"/>
</dbReference>
<evidence type="ECO:0000313" key="5">
    <source>
        <dbReference type="Proteomes" id="UP000261480"/>
    </source>
</evidence>
<keyword evidence="5" id="KW-1185">Reference proteome</keyword>
<dbReference type="InterPro" id="IPR051364">
    <property type="entry name" value="Cytokinesis/Rho-signaling"/>
</dbReference>
<name>A0A3B3Z3P9_9TELE</name>
<accession>A0A3B3Z3P9</accession>
<evidence type="ECO:0000256" key="1">
    <source>
        <dbReference type="PROSITE-ProRule" id="PRU01207"/>
    </source>
</evidence>
<dbReference type="SMART" id="SM00742">
    <property type="entry name" value="Hr1"/>
    <property type="match status" value="1"/>
</dbReference>
<dbReference type="Pfam" id="PF08174">
    <property type="entry name" value="Anillin"/>
    <property type="match status" value="1"/>
</dbReference>
<feature type="domain" description="REM-1" evidence="3">
    <location>
        <begin position="1"/>
        <end position="67"/>
    </location>
</feature>
<dbReference type="InterPro" id="IPR012966">
    <property type="entry name" value="AHD"/>
</dbReference>
<sequence length="483" mass="53361">MADRNQDERVLQQIEREVRMQEGAYKLLAACSQRDQALEASKSLLTCNARILALLGQLQRMRRAQILEREGHGRISEDAVPCTGKVSLSDLRIPLMWKDSEYFKNKGELHRCAVFCLLQCGSDIHDTDLVMVDRTLTDICFEDAVVFDKVGPGFSLRVELYSCCAAEDFPPAAPAPAPRRMSFLGGSLGCSSGKKIRAAFESASACGSICPGGGTSRPGHVSPPSALGPKYSLLAQTTLTVEDVREGFKTHDLTLSATEDSPFWLPLYGNMCCRLVAQPLCMTQPAIRGQLKIKLEEDADHWGNYFCVLIGQTLLCYGSGEDLESEDEPLLVIPITKDTNVCACESDPVHGLQISISISMQPQRGNATCAATTQNADDLPGWIKALQQHVYNLSQWKRCCDEVMKIEAPRSRKPKAAKQGSLFHEMVTPSSPRKGPAIPDLSHEIQTLLSSYYSERYDWLQQSNYCFCFCSQDKSQKILSTLG</sequence>
<dbReference type="PROSITE" id="PS50003">
    <property type="entry name" value="PH_DOMAIN"/>
    <property type="match status" value="1"/>
</dbReference>
<protein>
    <recommendedName>
        <fullName evidence="6">REM-1 domain-containing protein</fullName>
    </recommendedName>
</protein>
<evidence type="ECO:0000259" key="3">
    <source>
        <dbReference type="PROSITE" id="PS51860"/>
    </source>
</evidence>
<dbReference type="GO" id="GO:0005826">
    <property type="term" value="C:actomyosin contractile ring"/>
    <property type="evidence" value="ECO:0007669"/>
    <property type="project" value="TreeGrafter"/>
</dbReference>
<dbReference type="SUPFAM" id="SSF50729">
    <property type="entry name" value="PH domain-like"/>
    <property type="match status" value="1"/>
</dbReference>
<dbReference type="PANTHER" id="PTHR21538:SF19">
    <property type="entry name" value="RHOTEKIN"/>
    <property type="match status" value="1"/>
</dbReference>
<dbReference type="AlphaFoldDB" id="A0A3B3Z3P9"/>
<dbReference type="GO" id="GO:0000915">
    <property type="term" value="P:actomyosin contractile ring assembly"/>
    <property type="evidence" value="ECO:0007669"/>
    <property type="project" value="TreeGrafter"/>
</dbReference>
<keyword evidence="1" id="KW-0175">Coiled coil</keyword>
<dbReference type="GO" id="GO:0031106">
    <property type="term" value="P:septin ring organization"/>
    <property type="evidence" value="ECO:0007669"/>
    <property type="project" value="TreeGrafter"/>
</dbReference>
<dbReference type="InterPro" id="IPR011072">
    <property type="entry name" value="HR1_rho-bd"/>
</dbReference>
<dbReference type="GO" id="GO:0007165">
    <property type="term" value="P:signal transduction"/>
    <property type="evidence" value="ECO:0007669"/>
    <property type="project" value="InterPro"/>
</dbReference>
<dbReference type="InterPro" id="IPR001849">
    <property type="entry name" value="PH_domain"/>
</dbReference>
<proteinExistence type="predicted"/>
<dbReference type="InterPro" id="IPR011993">
    <property type="entry name" value="PH-like_dom_sf"/>
</dbReference>
<feature type="domain" description="PH" evidence="2">
    <location>
        <begin position="284"/>
        <end position="391"/>
    </location>
</feature>
<reference evidence="4" key="2">
    <citation type="submission" date="2025-09" db="UniProtKB">
        <authorList>
            <consortium name="Ensembl"/>
        </authorList>
    </citation>
    <scope>IDENTIFICATION</scope>
</reference>
<dbReference type="Proteomes" id="UP000261480">
    <property type="component" value="Unplaced"/>
</dbReference>
<reference evidence="4" key="1">
    <citation type="submission" date="2025-08" db="UniProtKB">
        <authorList>
            <consortium name="Ensembl"/>
        </authorList>
    </citation>
    <scope>IDENTIFICATION</scope>
</reference>
<evidence type="ECO:0000259" key="2">
    <source>
        <dbReference type="PROSITE" id="PS50003"/>
    </source>
</evidence>
<dbReference type="PANTHER" id="PTHR21538">
    <property type="entry name" value="ANILLIN/RHOTEKIN RTKN"/>
    <property type="match status" value="1"/>
</dbReference>
<evidence type="ECO:0000313" key="4">
    <source>
        <dbReference type="Ensembl" id="ENSPMEP00000033880.1"/>
    </source>
</evidence>
<organism evidence="4 5">
    <name type="scientific">Poecilia mexicana</name>
    <dbReference type="NCBI Taxonomy" id="48701"/>
    <lineage>
        <taxon>Eukaryota</taxon>
        <taxon>Metazoa</taxon>
        <taxon>Chordata</taxon>
        <taxon>Craniata</taxon>
        <taxon>Vertebrata</taxon>
        <taxon>Euteleostomi</taxon>
        <taxon>Actinopterygii</taxon>
        <taxon>Neopterygii</taxon>
        <taxon>Teleostei</taxon>
        <taxon>Neoteleostei</taxon>
        <taxon>Acanthomorphata</taxon>
        <taxon>Ovalentaria</taxon>
        <taxon>Atherinomorphae</taxon>
        <taxon>Cyprinodontiformes</taxon>
        <taxon>Poeciliidae</taxon>
        <taxon>Poeciliinae</taxon>
        <taxon>Poecilia</taxon>
    </lineage>
</organism>
<dbReference type="Ensembl" id="ENSPMET00000029098.1">
    <property type="protein sequence ID" value="ENSPMEP00000033880.1"/>
    <property type="gene ID" value="ENSPMEG00000022692.1"/>
</dbReference>
<dbReference type="PROSITE" id="PS51860">
    <property type="entry name" value="REM_1"/>
    <property type="match status" value="1"/>
</dbReference>